<evidence type="ECO:0000313" key="3">
    <source>
        <dbReference type="Proteomes" id="UP000280698"/>
    </source>
</evidence>
<protein>
    <submittedName>
        <fullName evidence="2">Uncharacterized protein</fullName>
    </submittedName>
</protein>
<evidence type="ECO:0000313" key="2">
    <source>
        <dbReference type="EMBL" id="RNL97943.1"/>
    </source>
</evidence>
<dbReference type="EMBL" id="RJLN01000046">
    <property type="protein sequence ID" value="RNL97943.1"/>
    <property type="molecule type" value="Genomic_DNA"/>
</dbReference>
<accession>A0ABX9WFQ8</accession>
<sequence>MTAVTWTDLPGTGNARGVPSVHSTGRKSCPTTALPTMYRPVGSTPPAVTSVIPAGTGSSVAGHPPAEAAGVVRGAEVVRAAAVGVPSADAVAATDRPPAGAAPGCVPAAVTMDGTAASTAAASATPPAP</sequence>
<comment type="caution">
    <text evidence="2">The sequence shown here is derived from an EMBL/GenBank/DDBJ whole genome shotgun (WGS) entry which is preliminary data.</text>
</comment>
<name>A0ABX9WFQ8_9ACTN</name>
<organism evidence="2 3">
    <name type="scientific">Micromonospora solifontis</name>
    <dbReference type="NCBI Taxonomy" id="2487138"/>
    <lineage>
        <taxon>Bacteria</taxon>
        <taxon>Bacillati</taxon>
        <taxon>Actinomycetota</taxon>
        <taxon>Actinomycetes</taxon>
        <taxon>Micromonosporales</taxon>
        <taxon>Micromonosporaceae</taxon>
        <taxon>Micromonospora</taxon>
    </lineage>
</organism>
<dbReference type="RefSeq" id="WP_123241928.1">
    <property type="nucleotide sequence ID" value="NZ_JAAHBY010000046.1"/>
</dbReference>
<proteinExistence type="predicted"/>
<gene>
    <name evidence="2" type="ORF">EFE23_17075</name>
</gene>
<reference evidence="2 3" key="1">
    <citation type="submission" date="2018-11" db="EMBL/GenBank/DDBJ databases">
        <title>Micromonospora sp. PPF5-17, a new actinomycetes isolated from a hot spring soil.</title>
        <authorList>
            <person name="Thawai C."/>
        </authorList>
    </citation>
    <scope>NUCLEOTIDE SEQUENCE [LARGE SCALE GENOMIC DNA]</scope>
    <source>
        <strain evidence="2 3">PPF5-17</strain>
    </source>
</reference>
<feature type="region of interest" description="Disordered" evidence="1">
    <location>
        <begin position="1"/>
        <end position="41"/>
    </location>
</feature>
<keyword evidence="3" id="KW-1185">Reference proteome</keyword>
<evidence type="ECO:0000256" key="1">
    <source>
        <dbReference type="SAM" id="MobiDB-lite"/>
    </source>
</evidence>
<dbReference type="Proteomes" id="UP000280698">
    <property type="component" value="Unassembled WGS sequence"/>
</dbReference>